<dbReference type="InterPro" id="IPR038765">
    <property type="entry name" value="Papain-like_cys_pep_sf"/>
</dbReference>
<dbReference type="PRINTS" id="PR01852">
    <property type="entry name" value="SIBAPROTEIN"/>
</dbReference>
<feature type="region of interest" description="Disordered" evidence="3">
    <location>
        <begin position="268"/>
        <end position="292"/>
    </location>
</feature>
<comment type="caution">
    <text evidence="6">The sequence shown here is derived from an EMBL/GenBank/DDBJ whole genome shotgun (WGS) entry which is preliminary data.</text>
</comment>
<dbReference type="GO" id="GO:0016787">
    <property type="term" value="F:hydrolase activity"/>
    <property type="evidence" value="ECO:0007669"/>
    <property type="project" value="UniProtKB-KW"/>
</dbReference>
<dbReference type="InterPro" id="IPR057309">
    <property type="entry name" value="PcsB_CC"/>
</dbReference>
<sequence>MKKKILASLLLSTVMVSQVAVLTTAHAETTDDKIAAQDNKISNLTAQQQEAQKQVDQIQEQVSAIQTEQSNLQSENDRLQAESKKLEGEITELSKNIVSRNDSLQKQARSAQTNGAATNYINTIVNSKSITEAISRVAAMSEIVSANNKMLEQQKADKKAISEKQVANNDAINTVIANQQKLADDAQTLTTKQAELKAAELNLAAEKATAEDEKASLLEKKAAAEAEAKAAAEAEAAYKAKQASQQQTVVASGNTTFTAEVQAVSSSSESSSSYTPASVKHRPTYSTNASSYPTGECTWGAKTLAPWAGDYWGNGAQWATSAAAAGFRTGSTPQVGAIACWNDGGYGHVAVVTAVSSSTSIQVSESNYGGNRTIGNKRGWFNPTTTSEGFVTYIYPN</sequence>
<feature type="coiled-coil region" evidence="2">
    <location>
        <begin position="189"/>
        <end position="235"/>
    </location>
</feature>
<dbReference type="Proteomes" id="UP000267870">
    <property type="component" value="Unassembled WGS sequence"/>
</dbReference>
<keyword evidence="2" id="KW-0175">Coiled coil</keyword>
<gene>
    <name evidence="6" type="primary">cwlO</name>
    <name evidence="6" type="ORF">D8845_04465</name>
</gene>
<dbReference type="Pfam" id="PF24568">
    <property type="entry name" value="CC_PcsB"/>
    <property type="match status" value="1"/>
</dbReference>
<dbReference type="Pfam" id="PF05257">
    <property type="entry name" value="CHAP"/>
    <property type="match status" value="1"/>
</dbReference>
<feature type="coiled-coil region" evidence="2">
    <location>
        <begin position="34"/>
        <end position="96"/>
    </location>
</feature>
<accession>A0A3R9KSN9</accession>
<dbReference type="Gene3D" id="3.90.1720.10">
    <property type="entry name" value="endopeptidase domain like (from Nostoc punctiforme)"/>
    <property type="match status" value="1"/>
</dbReference>
<dbReference type="InterPro" id="IPR009148">
    <property type="entry name" value="PcsB-like"/>
</dbReference>
<dbReference type="EMBL" id="RJNZ01000004">
    <property type="protein sequence ID" value="RSI93121.1"/>
    <property type="molecule type" value="Genomic_DNA"/>
</dbReference>
<dbReference type="NCBIfam" id="NF046104">
    <property type="entry name" value="PptglHdxlasePcsB"/>
    <property type="match status" value="1"/>
</dbReference>
<dbReference type="Gene3D" id="6.10.250.3150">
    <property type="match status" value="1"/>
</dbReference>
<proteinExistence type="predicted"/>
<evidence type="ECO:0000259" key="5">
    <source>
        <dbReference type="PROSITE" id="PS50911"/>
    </source>
</evidence>
<keyword evidence="6" id="KW-0378">Hydrolase</keyword>
<protein>
    <submittedName>
        <fullName evidence="6">Peptidoglycan DL-endopeptidase CwlO</fullName>
        <ecNumber evidence="6">3.4.-.-</ecNumber>
    </submittedName>
</protein>
<dbReference type="PROSITE" id="PS50911">
    <property type="entry name" value="CHAP"/>
    <property type="match status" value="1"/>
</dbReference>
<dbReference type="EC" id="3.4.-.-" evidence="6"/>
<dbReference type="InterPro" id="IPR058088">
    <property type="entry name" value="PcsB"/>
</dbReference>
<feature type="signal peptide" evidence="4">
    <location>
        <begin position="1"/>
        <end position="27"/>
    </location>
</feature>
<evidence type="ECO:0000256" key="2">
    <source>
        <dbReference type="SAM" id="Coils"/>
    </source>
</evidence>
<evidence type="ECO:0000313" key="7">
    <source>
        <dbReference type="Proteomes" id="UP000267870"/>
    </source>
</evidence>
<dbReference type="AlphaFoldDB" id="A0A3R9KSN9"/>
<feature type="chain" id="PRO_5018523784" evidence="4">
    <location>
        <begin position="28"/>
        <end position="397"/>
    </location>
</feature>
<evidence type="ECO:0000313" key="6">
    <source>
        <dbReference type="EMBL" id="RSI93121.1"/>
    </source>
</evidence>
<name>A0A3R9KSN9_STRMT</name>
<evidence type="ECO:0000256" key="4">
    <source>
        <dbReference type="SAM" id="SignalP"/>
    </source>
</evidence>
<dbReference type="SUPFAM" id="SSF54001">
    <property type="entry name" value="Cysteine proteinases"/>
    <property type="match status" value="1"/>
</dbReference>
<reference evidence="6 7" key="1">
    <citation type="submission" date="2018-11" db="EMBL/GenBank/DDBJ databases">
        <title>Species Designations Belie Phenotypic and Genotypic Heterogeneity in Oral Streptococci.</title>
        <authorList>
            <person name="Velsko I."/>
        </authorList>
    </citation>
    <scope>NUCLEOTIDE SEQUENCE [LARGE SCALE GENOMIC DNA]</scope>
    <source>
        <strain evidence="6 7">BCC55</strain>
    </source>
</reference>
<evidence type="ECO:0000256" key="1">
    <source>
        <dbReference type="ARBA" id="ARBA00022729"/>
    </source>
</evidence>
<dbReference type="InterPro" id="IPR007921">
    <property type="entry name" value="CHAP_dom"/>
</dbReference>
<dbReference type="RefSeq" id="WP_125452642.1">
    <property type="nucleotide sequence ID" value="NZ_RJNZ01000004.1"/>
</dbReference>
<evidence type="ECO:0000256" key="3">
    <source>
        <dbReference type="SAM" id="MobiDB-lite"/>
    </source>
</evidence>
<feature type="domain" description="Peptidase C51" evidence="5">
    <location>
        <begin position="272"/>
        <end position="395"/>
    </location>
</feature>
<organism evidence="6 7">
    <name type="scientific">Streptococcus mitis</name>
    <dbReference type="NCBI Taxonomy" id="28037"/>
    <lineage>
        <taxon>Bacteria</taxon>
        <taxon>Bacillati</taxon>
        <taxon>Bacillota</taxon>
        <taxon>Bacilli</taxon>
        <taxon>Lactobacillales</taxon>
        <taxon>Streptococcaceae</taxon>
        <taxon>Streptococcus</taxon>
        <taxon>Streptococcus mitis group</taxon>
    </lineage>
</organism>
<keyword evidence="1 4" id="KW-0732">Signal</keyword>